<reference evidence="2" key="1">
    <citation type="submission" date="2016-10" db="EMBL/GenBank/DDBJ databases">
        <authorList>
            <person name="Varghese N."/>
            <person name="Submissions S."/>
        </authorList>
    </citation>
    <scope>NUCLEOTIDE SEQUENCE [LARGE SCALE GENOMIC DNA]</scope>
    <source>
        <strain evidence="2">DSM 17038</strain>
    </source>
</reference>
<proteinExistence type="predicted"/>
<gene>
    <name evidence="1" type="ORF">SAMN05660649_02312</name>
</gene>
<dbReference type="STRING" id="341036.SAMN05660649_02312"/>
<evidence type="ECO:0000313" key="1">
    <source>
        <dbReference type="EMBL" id="SFG65494.1"/>
    </source>
</evidence>
<dbReference type="AlphaFoldDB" id="A0A1I2TKP0"/>
<dbReference type="EMBL" id="FOOX01000007">
    <property type="protein sequence ID" value="SFG65494.1"/>
    <property type="molecule type" value="Genomic_DNA"/>
</dbReference>
<name>A0A1I2TKP0_9FIRM</name>
<organism evidence="1 2">
    <name type="scientific">Desulfotruncus arcticus DSM 17038</name>
    <dbReference type="NCBI Taxonomy" id="1121424"/>
    <lineage>
        <taxon>Bacteria</taxon>
        <taxon>Bacillati</taxon>
        <taxon>Bacillota</taxon>
        <taxon>Clostridia</taxon>
        <taxon>Eubacteriales</taxon>
        <taxon>Desulfallaceae</taxon>
        <taxon>Desulfotruncus</taxon>
    </lineage>
</organism>
<sequence length="279" mass="32307">MSAKDVGFYLYFLHGLLTCEFCLGHPYMKSGSDIIKPLLAGPKAFIIIIVEVKSLYYIAGVAEDGSEVSCDFGFDMIERIILDDILIDLPERIMESLVTEKRFSYFGSSPGFVIEDLKGKKIYNLLKYNLDISREVCLATVVARENLIIALRRAMIKVINQPLWRCGRGLEQPDLFNNVVVYNPQLLRSMLGREKYGIWDHGEDRTRALRVLYKLLDFLYEKDNLVQIIFYNELICPHWEASGEICFNNKGELTAFKYFGEGNGQSYKYYPEMEIWHRK</sequence>
<accession>A0A1I2TKP0</accession>
<protein>
    <submittedName>
        <fullName evidence="1">Uncharacterized protein</fullName>
    </submittedName>
</protein>
<dbReference type="Proteomes" id="UP000199337">
    <property type="component" value="Unassembled WGS sequence"/>
</dbReference>
<keyword evidence="2" id="KW-1185">Reference proteome</keyword>
<evidence type="ECO:0000313" key="2">
    <source>
        <dbReference type="Proteomes" id="UP000199337"/>
    </source>
</evidence>